<dbReference type="Proteomes" id="UP000477750">
    <property type="component" value="Unassembled WGS sequence"/>
</dbReference>
<protein>
    <submittedName>
        <fullName evidence="1">Uncharacterized protein</fullName>
    </submittedName>
</protein>
<sequence length="112" mass="11814">MPHMEAEQLIKAANELFQIESDAHAGAASLAAAMAETSGALASGGLSMGEALGGAAEAWAGKRMKPTGELVVNLAEFLTVYSQEMVDLDEFTGNEFEKHKGLVQRRSSSNVM</sequence>
<comment type="caution">
    <text evidence="1">The sequence shown here is derived from an EMBL/GenBank/DDBJ whole genome shotgun (WGS) entry which is preliminary data.</text>
</comment>
<organism evidence="1 2">
    <name type="scientific">Glycomyces albidus</name>
    <dbReference type="NCBI Taxonomy" id="2656774"/>
    <lineage>
        <taxon>Bacteria</taxon>
        <taxon>Bacillati</taxon>
        <taxon>Actinomycetota</taxon>
        <taxon>Actinomycetes</taxon>
        <taxon>Glycomycetales</taxon>
        <taxon>Glycomycetaceae</taxon>
        <taxon>Glycomyces</taxon>
    </lineage>
</organism>
<dbReference type="EMBL" id="WIAO01000008">
    <property type="protein sequence ID" value="MQM25667.1"/>
    <property type="molecule type" value="Genomic_DNA"/>
</dbReference>
<gene>
    <name evidence="1" type="ORF">GFD30_08805</name>
</gene>
<reference evidence="1 2" key="1">
    <citation type="submission" date="2019-10" db="EMBL/GenBank/DDBJ databases">
        <title>Glycomyces albidus sp. nov., a novel actinomycete isolated from rhizosphere soil of wheat (Triticum aestivum L.).</title>
        <authorList>
            <person name="Qian L."/>
        </authorList>
    </citation>
    <scope>NUCLEOTIDE SEQUENCE [LARGE SCALE GENOMIC DNA]</scope>
    <source>
        <strain evidence="1 2">NEAU-7082</strain>
    </source>
</reference>
<evidence type="ECO:0000313" key="1">
    <source>
        <dbReference type="EMBL" id="MQM25667.1"/>
    </source>
</evidence>
<dbReference type="RefSeq" id="WP_153024829.1">
    <property type="nucleotide sequence ID" value="NZ_WIAO01000008.1"/>
</dbReference>
<evidence type="ECO:0000313" key="2">
    <source>
        <dbReference type="Proteomes" id="UP000477750"/>
    </source>
</evidence>
<name>A0A6L5G7Q5_9ACTN</name>
<accession>A0A6L5G7Q5</accession>
<proteinExistence type="predicted"/>
<keyword evidence="2" id="KW-1185">Reference proteome</keyword>
<dbReference type="AlphaFoldDB" id="A0A6L5G7Q5"/>